<organism evidence="9 10">
    <name type="scientific">Pseudahrensia aquimaris</name>
    <dbReference type="NCBI Taxonomy" id="744461"/>
    <lineage>
        <taxon>Bacteria</taxon>
        <taxon>Pseudomonadati</taxon>
        <taxon>Pseudomonadota</taxon>
        <taxon>Alphaproteobacteria</taxon>
        <taxon>Hyphomicrobiales</taxon>
        <taxon>Ahrensiaceae</taxon>
        <taxon>Pseudahrensia</taxon>
    </lineage>
</organism>
<evidence type="ECO:0000256" key="3">
    <source>
        <dbReference type="ARBA" id="ARBA00022475"/>
    </source>
</evidence>
<evidence type="ECO:0000256" key="1">
    <source>
        <dbReference type="ARBA" id="ARBA00004651"/>
    </source>
</evidence>
<proteinExistence type="inferred from homology"/>
<dbReference type="Proteomes" id="UP001597101">
    <property type="component" value="Unassembled WGS sequence"/>
</dbReference>
<dbReference type="InterPro" id="IPR000515">
    <property type="entry name" value="MetI-like"/>
</dbReference>
<reference evidence="10" key="1">
    <citation type="journal article" date="2019" name="Int. J. Syst. Evol. Microbiol.">
        <title>The Global Catalogue of Microorganisms (GCM) 10K type strain sequencing project: providing services to taxonomists for standard genome sequencing and annotation.</title>
        <authorList>
            <consortium name="The Broad Institute Genomics Platform"/>
            <consortium name="The Broad Institute Genome Sequencing Center for Infectious Disease"/>
            <person name="Wu L."/>
            <person name="Ma J."/>
        </authorList>
    </citation>
    <scope>NUCLEOTIDE SEQUENCE [LARGE SCALE GENOMIC DNA]</scope>
    <source>
        <strain evidence="10">CCUG 60023</strain>
    </source>
</reference>
<evidence type="ECO:0000256" key="2">
    <source>
        <dbReference type="ARBA" id="ARBA00022448"/>
    </source>
</evidence>
<keyword evidence="5 7" id="KW-1133">Transmembrane helix</keyword>
<evidence type="ECO:0000259" key="8">
    <source>
        <dbReference type="PROSITE" id="PS50928"/>
    </source>
</evidence>
<keyword evidence="10" id="KW-1185">Reference proteome</keyword>
<feature type="transmembrane region" description="Helical" evidence="7">
    <location>
        <begin position="64"/>
        <end position="93"/>
    </location>
</feature>
<dbReference type="SUPFAM" id="SSF161098">
    <property type="entry name" value="MetI-like"/>
    <property type="match status" value="1"/>
</dbReference>
<evidence type="ECO:0000313" key="10">
    <source>
        <dbReference type="Proteomes" id="UP001597101"/>
    </source>
</evidence>
<evidence type="ECO:0000256" key="5">
    <source>
        <dbReference type="ARBA" id="ARBA00022989"/>
    </source>
</evidence>
<dbReference type="EMBL" id="JBHTJV010000002">
    <property type="protein sequence ID" value="MFD0915284.1"/>
    <property type="molecule type" value="Genomic_DNA"/>
</dbReference>
<dbReference type="Gene3D" id="1.10.3720.10">
    <property type="entry name" value="MetI-like"/>
    <property type="match status" value="1"/>
</dbReference>
<keyword evidence="2 7" id="KW-0813">Transport</keyword>
<feature type="transmembrane region" description="Helical" evidence="7">
    <location>
        <begin position="230"/>
        <end position="248"/>
    </location>
</feature>
<dbReference type="CDD" id="cd06261">
    <property type="entry name" value="TM_PBP2"/>
    <property type="match status" value="1"/>
</dbReference>
<dbReference type="PANTHER" id="PTHR30151">
    <property type="entry name" value="ALKANE SULFONATE ABC TRANSPORTER-RELATED, MEMBRANE SUBUNIT"/>
    <property type="match status" value="1"/>
</dbReference>
<comment type="caution">
    <text evidence="9">The sequence shown here is derived from an EMBL/GenBank/DDBJ whole genome shotgun (WGS) entry which is preliminary data.</text>
</comment>
<evidence type="ECO:0000256" key="7">
    <source>
        <dbReference type="RuleBase" id="RU363032"/>
    </source>
</evidence>
<dbReference type="RefSeq" id="WP_377211134.1">
    <property type="nucleotide sequence ID" value="NZ_JBHTJV010000002.1"/>
</dbReference>
<dbReference type="PROSITE" id="PS50928">
    <property type="entry name" value="ABC_TM1"/>
    <property type="match status" value="1"/>
</dbReference>
<feature type="domain" description="ABC transmembrane type-1" evidence="8">
    <location>
        <begin position="68"/>
        <end position="248"/>
    </location>
</feature>
<dbReference type="Pfam" id="PF00528">
    <property type="entry name" value="BPD_transp_1"/>
    <property type="match status" value="1"/>
</dbReference>
<feature type="transmembrane region" description="Helical" evidence="7">
    <location>
        <begin position="20"/>
        <end position="40"/>
    </location>
</feature>
<keyword evidence="6 7" id="KW-0472">Membrane</keyword>
<comment type="subcellular location">
    <subcellularLocation>
        <location evidence="1 7">Cell membrane</location>
        <topology evidence="1 7">Multi-pass membrane protein</topology>
    </subcellularLocation>
</comment>
<sequence length="267" mass="28015">MRELNATIKPKTEGVSNSILRGFAVAAFLVGLWWLGVAVFEPAPFILPGPERVLVSLVAQSSSLAYHAGITLAEILIGLALGIVLGTSTALLVNAFPFARRTIMPVLVASQALPVFAIAPLLILWFGLGLGSKIAMATLIIYFPIASALNDGLARAEGSLIDLARLCGARPWQTLVHFRLPAAMPSLASGIRVAATVAPIGAVVGEWVGAAAGIGYIINQANARMQTDTVFAGLVVLIIMVIALRLLVDMALDRLVHWAPRSIASPA</sequence>
<comment type="similarity">
    <text evidence="7">Belongs to the binding-protein-dependent transport system permease family.</text>
</comment>
<gene>
    <name evidence="9" type="ORF">ACFQ14_02580</name>
</gene>
<feature type="transmembrane region" description="Helical" evidence="7">
    <location>
        <begin position="105"/>
        <end position="128"/>
    </location>
</feature>
<accession>A0ABW3FER4</accession>
<protein>
    <submittedName>
        <fullName evidence="9">ABC transporter permease</fullName>
    </submittedName>
</protein>
<feature type="transmembrane region" description="Helical" evidence="7">
    <location>
        <begin position="193"/>
        <end position="218"/>
    </location>
</feature>
<evidence type="ECO:0000256" key="4">
    <source>
        <dbReference type="ARBA" id="ARBA00022692"/>
    </source>
</evidence>
<dbReference type="PANTHER" id="PTHR30151:SF20">
    <property type="entry name" value="ABC TRANSPORTER PERMEASE PROTEIN HI_0355-RELATED"/>
    <property type="match status" value="1"/>
</dbReference>
<evidence type="ECO:0000256" key="6">
    <source>
        <dbReference type="ARBA" id="ARBA00023136"/>
    </source>
</evidence>
<evidence type="ECO:0000313" key="9">
    <source>
        <dbReference type="EMBL" id="MFD0915284.1"/>
    </source>
</evidence>
<keyword evidence="3" id="KW-1003">Cell membrane</keyword>
<keyword evidence="4 7" id="KW-0812">Transmembrane</keyword>
<name>A0ABW3FER4_9HYPH</name>
<dbReference type="InterPro" id="IPR035906">
    <property type="entry name" value="MetI-like_sf"/>
</dbReference>